<keyword evidence="4" id="KW-1185">Reference proteome</keyword>
<evidence type="ECO:0000256" key="2">
    <source>
        <dbReference type="SAM" id="MobiDB-lite"/>
    </source>
</evidence>
<dbReference type="OrthoDB" id="428342at2759"/>
<proteinExistence type="predicted"/>
<feature type="compositionally biased region" description="Basic and acidic residues" evidence="2">
    <location>
        <begin position="60"/>
        <end position="69"/>
    </location>
</feature>
<feature type="compositionally biased region" description="Low complexity" evidence="2">
    <location>
        <begin position="70"/>
        <end position="83"/>
    </location>
</feature>
<feature type="repeat" description="TPR" evidence="1">
    <location>
        <begin position="436"/>
        <end position="469"/>
    </location>
</feature>
<feature type="region of interest" description="Disordered" evidence="2">
    <location>
        <begin position="45"/>
        <end position="83"/>
    </location>
</feature>
<comment type="caution">
    <text evidence="3">The sequence shown here is derived from an EMBL/GenBank/DDBJ whole genome shotgun (WGS) entry which is preliminary data.</text>
</comment>
<sequence>MSAATEVPSVPTPTAVTADVRDTQFDALSPSESILDTTVYVEQEVPDPFLIDEEGDAMSEGEKEEERETSVAPSVASSEPPAAQEIALSVSTTLTTATIASPASSEPPVLSPLNVNKDVPPPPEETEQDAEEEEAEEEVPDLFLPGLIIPTMFLPIPNTDPLTTLLTKYIYPPEKRPVRDVTGEWQRTDVHTMVMTNSWRALAKMARDRIVVCNPADIENILGLWYLRLSSVARLRLSNQTAAECINLFAVLNAIEPAEHRHYVFEKILPFELEVMYARIKYWSGDHMGYIDALSALLRKCKRKAREAGGLKEGEAQEVKDMWKERGARVCLILASQLVEMKDFTAATKLLEPLCSQSINDEPATNPTLRSAIARIYLQGGNVQLAAHHFALVDQDPSADETLKRTNEGILAAADGEWEKSVDILKGLIDKDAENFVAVNNLSVALLSQGKLKEAIDVLEKALKSSPSTVVVAEPFLFNLSTLYELRSAAGLEKKKDLLIEVAQWSGDGLRTNCLKMPTN</sequence>
<dbReference type="InterPro" id="IPR011990">
    <property type="entry name" value="TPR-like_helical_dom_sf"/>
</dbReference>
<dbReference type="Gene3D" id="1.25.40.10">
    <property type="entry name" value="Tetratricopeptide repeat domain"/>
    <property type="match status" value="1"/>
</dbReference>
<dbReference type="EMBL" id="MU151055">
    <property type="protein sequence ID" value="KAF9454322.1"/>
    <property type="molecule type" value="Genomic_DNA"/>
</dbReference>
<dbReference type="PANTHER" id="PTHR21581">
    <property type="entry name" value="D-ALANYL-D-ALANINE CARBOXYPEPTIDASE"/>
    <property type="match status" value="1"/>
</dbReference>
<dbReference type="GO" id="GO:0030008">
    <property type="term" value="C:TRAPP complex"/>
    <property type="evidence" value="ECO:0007669"/>
    <property type="project" value="TreeGrafter"/>
</dbReference>
<feature type="compositionally biased region" description="Acidic residues" evidence="2">
    <location>
        <begin position="50"/>
        <end position="59"/>
    </location>
</feature>
<keyword evidence="1" id="KW-0802">TPR repeat</keyword>
<dbReference type="SUPFAM" id="SSF48452">
    <property type="entry name" value="TPR-like"/>
    <property type="match status" value="1"/>
</dbReference>
<dbReference type="Proteomes" id="UP000807342">
    <property type="component" value="Unassembled WGS sequence"/>
</dbReference>
<organism evidence="3 4">
    <name type="scientific">Macrolepiota fuliginosa MF-IS2</name>
    <dbReference type="NCBI Taxonomy" id="1400762"/>
    <lineage>
        <taxon>Eukaryota</taxon>
        <taxon>Fungi</taxon>
        <taxon>Dikarya</taxon>
        <taxon>Basidiomycota</taxon>
        <taxon>Agaricomycotina</taxon>
        <taxon>Agaricomycetes</taxon>
        <taxon>Agaricomycetidae</taxon>
        <taxon>Agaricales</taxon>
        <taxon>Agaricineae</taxon>
        <taxon>Agaricaceae</taxon>
        <taxon>Macrolepiota</taxon>
    </lineage>
</organism>
<dbReference type="Pfam" id="PF13432">
    <property type="entry name" value="TPR_16"/>
    <property type="match status" value="1"/>
</dbReference>
<dbReference type="GO" id="GO:0005794">
    <property type="term" value="C:Golgi apparatus"/>
    <property type="evidence" value="ECO:0007669"/>
    <property type="project" value="TreeGrafter"/>
</dbReference>
<reference evidence="3" key="1">
    <citation type="submission" date="2020-11" db="EMBL/GenBank/DDBJ databases">
        <authorList>
            <consortium name="DOE Joint Genome Institute"/>
            <person name="Ahrendt S."/>
            <person name="Riley R."/>
            <person name="Andreopoulos W."/>
            <person name="Labutti K."/>
            <person name="Pangilinan J."/>
            <person name="Ruiz-Duenas F.J."/>
            <person name="Barrasa J.M."/>
            <person name="Sanchez-Garcia M."/>
            <person name="Camarero S."/>
            <person name="Miyauchi S."/>
            <person name="Serrano A."/>
            <person name="Linde D."/>
            <person name="Babiker R."/>
            <person name="Drula E."/>
            <person name="Ayuso-Fernandez I."/>
            <person name="Pacheco R."/>
            <person name="Padilla G."/>
            <person name="Ferreira P."/>
            <person name="Barriuso J."/>
            <person name="Kellner H."/>
            <person name="Castanera R."/>
            <person name="Alfaro M."/>
            <person name="Ramirez L."/>
            <person name="Pisabarro A.G."/>
            <person name="Kuo A."/>
            <person name="Tritt A."/>
            <person name="Lipzen A."/>
            <person name="He G."/>
            <person name="Yan M."/>
            <person name="Ng V."/>
            <person name="Cullen D."/>
            <person name="Martin F."/>
            <person name="Rosso M.-N."/>
            <person name="Henrissat B."/>
            <person name="Hibbett D."/>
            <person name="Martinez A.T."/>
            <person name="Grigoriev I.V."/>
        </authorList>
    </citation>
    <scope>NUCLEOTIDE SEQUENCE</scope>
    <source>
        <strain evidence="3">MF-IS2</strain>
    </source>
</reference>
<dbReference type="InterPro" id="IPR019734">
    <property type="entry name" value="TPR_rpt"/>
</dbReference>
<evidence type="ECO:0008006" key="5">
    <source>
        <dbReference type="Google" id="ProtNLM"/>
    </source>
</evidence>
<dbReference type="PANTHER" id="PTHR21581:SF6">
    <property type="entry name" value="TRAFFICKING PROTEIN PARTICLE COMPLEX SUBUNIT 12"/>
    <property type="match status" value="1"/>
</dbReference>
<evidence type="ECO:0000313" key="4">
    <source>
        <dbReference type="Proteomes" id="UP000807342"/>
    </source>
</evidence>
<dbReference type="PROSITE" id="PS50005">
    <property type="entry name" value="TPR"/>
    <property type="match status" value="1"/>
</dbReference>
<name>A0A9P5XMQ6_9AGAR</name>
<feature type="compositionally biased region" description="Acidic residues" evidence="2">
    <location>
        <begin position="124"/>
        <end position="139"/>
    </location>
</feature>
<protein>
    <recommendedName>
        <fullName evidence="5">TPR-like protein</fullName>
    </recommendedName>
</protein>
<feature type="region of interest" description="Disordered" evidence="2">
    <location>
        <begin position="100"/>
        <end position="139"/>
    </location>
</feature>
<evidence type="ECO:0000313" key="3">
    <source>
        <dbReference type="EMBL" id="KAF9454322.1"/>
    </source>
</evidence>
<evidence type="ECO:0000256" key="1">
    <source>
        <dbReference type="PROSITE-ProRule" id="PRU00339"/>
    </source>
</evidence>
<dbReference type="AlphaFoldDB" id="A0A9P5XMQ6"/>
<gene>
    <name evidence="3" type="ORF">P691DRAFT_656665</name>
</gene>
<accession>A0A9P5XMQ6</accession>